<evidence type="ECO:0000256" key="5">
    <source>
        <dbReference type="ARBA" id="ARBA00022801"/>
    </source>
</evidence>
<dbReference type="Gene3D" id="1.20.120.350">
    <property type="entry name" value="Voltage-gated potassium channels. Chain C"/>
    <property type="match status" value="1"/>
</dbReference>
<keyword evidence="9 11" id="KW-0472">Membrane</keyword>
<dbReference type="InterPro" id="IPR011992">
    <property type="entry name" value="EF-hand-dom_pair"/>
</dbReference>
<keyword evidence="5" id="KW-0378">Hydrolase</keyword>
<keyword evidence="2" id="KW-0645">Protease</keyword>
<feature type="region of interest" description="Disordered" evidence="10">
    <location>
        <begin position="115"/>
        <end position="142"/>
    </location>
</feature>
<feature type="compositionally biased region" description="Basic and acidic residues" evidence="10">
    <location>
        <begin position="578"/>
        <end position="589"/>
    </location>
</feature>
<sequence>MVRALVQSVQEKITELLPKQAMDNPPFRNRRLPFPPNAALLASVVGATLMPLTVEERQQILEAPDLEKRLRLALDFLQRETQAKRMSSQISESIQRSRDQEMKLATLQRQAQEIQQQLQRLQQKKDKHSDSEEGSEDEDEVARLSERLAKAQLPEEAEKLAKKELKRLKSLQAHHPEYSSVHSYLELLAGLPWQTCTEDNFDLQEARRVLDDDHRGLEKVKVRILEFLAVQKMRGKPTDAPEGRIAMDIRAKWLQEVSAGTRPPGLIFGPRQQVAKALRELEAHGFGRSRPVMDMGCAYHDFSQGLLRVSLDLQQFPEVLALIEESMKSMCRPHPGPEGLNVIARHYEGTAEKDRLAFHADNFVVGPWVFGCILRQEGSPEMALHFRELIGEGSFRMKEQPGHLYLQTGEAREFWSHGIPDGGTGLRQSLTWRWLRPSFLRWCSLEQGHRKQQALWLQRFVSASRQAKVEQEAGRNGFGAERGSFKSRIYQGRLLAKACPTWSSSNHLRLKGGDVAVAKFHPTQRAGYDSFPAPASLKLLTELGYEVGDFCDLAAGLVHTAQRGRARQSTTLTSHVSNGDKKSRVREASGESAAPAGEELLPWRFSGAWDWAEQSFEEPKATGFPRPPSGSTACRKIFLSSAKIGAMAPGLQRSSSREELEDASPKGPQNAVADAVLYPQRQMTTSQLEAALAEQQRELHMLVAHHYETARQMLVTRDQMAMACQIENQELRAQIGELRKQTNTSARRHREQQLLARQHVQANKVLLKRDLEARSTEAENAELRARLARMKNRSDDEATEQCESEDGSPMSKMTAARTAKSSERMPDFAVQQSPPRPSSSHSKGVNAPSATGVNLLMQLKLPGQVYDEGNFFPQEESSDDGDVDLPAWDEELEKRPKRAIAVMDMKERMRQMFKAGQVKPTVYYKEGGWCSRIAGHNNFETVVYGFIVANVIWLGIDAVVNQEDLLVNAEAYVIAIENVFCVFFTGELLIRLGAYRTLWDAVKDPWMGIDALLVLGMLLETWIFYVILHFADVDFSLVDQSSLRLLRVLRVSRVARIVRILRALPELLILVKALGVATRSVFFTFCLLALVIYLFALACTTIGKDTSSGGMYFANLGQSMFTLFFNGIFGFDLPKIATAVFADNVPLGIVFCLYLVFAPLTMMNLLVAVLVEVVGVLATAEQEMVNSQYEHEQMEFACRQLDENSDESISMDEFAKLLDKRQALLAMRGLGIDVLAMMETPELIFGKAGKLTFQDFIEIILALRDTNTATVRDINSLARRIIAEIQGTVGQLNSKKEKSLGSNGSKDKDKVLTIKSFRSTPAPKR</sequence>
<dbReference type="GO" id="GO:0004252">
    <property type="term" value="F:serine-type endopeptidase activity"/>
    <property type="evidence" value="ECO:0007669"/>
    <property type="project" value="InterPro"/>
</dbReference>
<evidence type="ECO:0000259" key="12">
    <source>
        <dbReference type="PROSITE" id="PS50222"/>
    </source>
</evidence>
<evidence type="ECO:0000256" key="3">
    <source>
        <dbReference type="ARBA" id="ARBA00022692"/>
    </source>
</evidence>
<feature type="region of interest" description="Disordered" evidence="10">
    <location>
        <begin position="648"/>
        <end position="670"/>
    </location>
</feature>
<evidence type="ECO:0000256" key="4">
    <source>
        <dbReference type="ARBA" id="ARBA00022741"/>
    </source>
</evidence>
<evidence type="ECO:0000259" key="13">
    <source>
        <dbReference type="PROSITE" id="PS51787"/>
    </source>
</evidence>
<comment type="caution">
    <text evidence="14">The sequence shown here is derived from an EMBL/GenBank/DDBJ whole genome shotgun (WGS) entry which is preliminary data.</text>
</comment>
<comment type="subcellular location">
    <subcellularLocation>
        <location evidence="1">Membrane</location>
        <topology evidence="1">Multi-pass membrane protein</topology>
    </subcellularLocation>
</comment>
<accession>A0AA36JMK2</accession>
<feature type="transmembrane region" description="Helical" evidence="11">
    <location>
        <begin position="1081"/>
        <end position="1103"/>
    </location>
</feature>
<keyword evidence="6" id="KW-0720">Serine protease</keyword>
<dbReference type="Proteomes" id="UP001178507">
    <property type="component" value="Unassembled WGS sequence"/>
</dbReference>
<dbReference type="Pfam" id="PF00520">
    <property type="entry name" value="Ion_trans"/>
    <property type="match status" value="1"/>
</dbReference>
<feature type="region of interest" description="Disordered" evidence="10">
    <location>
        <begin position="562"/>
        <end position="597"/>
    </location>
</feature>
<name>A0AA36JMK2_9DINO</name>
<keyword evidence="15" id="KW-1185">Reference proteome</keyword>
<feature type="region of interest" description="Disordered" evidence="10">
    <location>
        <begin position="85"/>
        <end position="104"/>
    </location>
</feature>
<proteinExistence type="predicted"/>
<evidence type="ECO:0000256" key="9">
    <source>
        <dbReference type="ARBA" id="ARBA00023136"/>
    </source>
</evidence>
<evidence type="ECO:0000256" key="10">
    <source>
        <dbReference type="SAM" id="MobiDB-lite"/>
    </source>
</evidence>
<protein>
    <submittedName>
        <fullName evidence="14">Uncharacterized protein</fullName>
    </submittedName>
</protein>
<dbReference type="GO" id="GO:0005509">
    <property type="term" value="F:calcium ion binding"/>
    <property type="evidence" value="ECO:0007669"/>
    <property type="project" value="InterPro"/>
</dbReference>
<dbReference type="Gene3D" id="1.20.58.1480">
    <property type="match status" value="1"/>
</dbReference>
<feature type="domain" description="Lon N-terminal" evidence="13">
    <location>
        <begin position="1"/>
        <end position="81"/>
    </location>
</feature>
<feature type="compositionally biased region" description="Acidic residues" evidence="10">
    <location>
        <begin position="797"/>
        <end position="806"/>
    </location>
</feature>
<dbReference type="Gene3D" id="2.60.120.590">
    <property type="entry name" value="Alpha-ketoglutarate-dependent dioxygenase AlkB-like"/>
    <property type="match status" value="1"/>
</dbReference>
<evidence type="ECO:0000256" key="2">
    <source>
        <dbReference type="ARBA" id="ARBA00022670"/>
    </source>
</evidence>
<feature type="region of interest" description="Disordered" evidence="10">
    <location>
        <begin position="1293"/>
        <end position="1325"/>
    </location>
</feature>
<dbReference type="GO" id="GO:0005216">
    <property type="term" value="F:monoatomic ion channel activity"/>
    <property type="evidence" value="ECO:0007669"/>
    <property type="project" value="InterPro"/>
</dbReference>
<feature type="transmembrane region" description="Helical" evidence="11">
    <location>
        <begin position="1006"/>
        <end position="1028"/>
    </location>
</feature>
<reference evidence="14" key="1">
    <citation type="submission" date="2023-08" db="EMBL/GenBank/DDBJ databases">
        <authorList>
            <person name="Chen Y."/>
            <person name="Shah S."/>
            <person name="Dougan E. K."/>
            <person name="Thang M."/>
            <person name="Chan C."/>
        </authorList>
    </citation>
    <scope>NUCLEOTIDE SEQUENCE</scope>
</reference>
<dbReference type="InterPro" id="IPR027065">
    <property type="entry name" value="Lon_Prtase"/>
</dbReference>
<organism evidence="14 15">
    <name type="scientific">Effrenium voratum</name>
    <dbReference type="NCBI Taxonomy" id="2562239"/>
    <lineage>
        <taxon>Eukaryota</taxon>
        <taxon>Sar</taxon>
        <taxon>Alveolata</taxon>
        <taxon>Dinophyceae</taxon>
        <taxon>Suessiales</taxon>
        <taxon>Symbiodiniaceae</taxon>
        <taxon>Effrenium</taxon>
    </lineage>
</organism>
<evidence type="ECO:0000256" key="7">
    <source>
        <dbReference type="ARBA" id="ARBA00022840"/>
    </source>
</evidence>
<dbReference type="EMBL" id="CAUJNA010003716">
    <property type="protein sequence ID" value="CAJ1408357.1"/>
    <property type="molecule type" value="Genomic_DNA"/>
</dbReference>
<dbReference type="PANTHER" id="PTHR10046">
    <property type="entry name" value="ATP DEPENDENT LON PROTEASE FAMILY MEMBER"/>
    <property type="match status" value="1"/>
</dbReference>
<feature type="domain" description="EF-hand" evidence="12">
    <location>
        <begin position="1189"/>
        <end position="1224"/>
    </location>
</feature>
<dbReference type="SUPFAM" id="SSF81324">
    <property type="entry name" value="Voltage-gated potassium channels"/>
    <property type="match status" value="1"/>
</dbReference>
<evidence type="ECO:0000256" key="1">
    <source>
        <dbReference type="ARBA" id="ARBA00004141"/>
    </source>
</evidence>
<keyword evidence="8 11" id="KW-1133">Transmembrane helix</keyword>
<feature type="compositionally biased region" description="Basic and acidic residues" evidence="10">
    <location>
        <begin position="1294"/>
        <end position="1312"/>
    </location>
</feature>
<feature type="transmembrane region" description="Helical" evidence="11">
    <location>
        <begin position="1136"/>
        <end position="1157"/>
    </location>
</feature>
<dbReference type="Gene3D" id="1.20.5.5270">
    <property type="match status" value="1"/>
</dbReference>
<dbReference type="InterPro" id="IPR003111">
    <property type="entry name" value="Lon_prtase_N"/>
</dbReference>
<feature type="transmembrane region" description="Helical" evidence="11">
    <location>
        <begin position="1109"/>
        <end position="1129"/>
    </location>
</feature>
<evidence type="ECO:0000256" key="11">
    <source>
        <dbReference type="SAM" id="Phobius"/>
    </source>
</evidence>
<dbReference type="GO" id="GO:0030163">
    <property type="term" value="P:protein catabolic process"/>
    <property type="evidence" value="ECO:0007669"/>
    <property type="project" value="InterPro"/>
</dbReference>
<dbReference type="Gene3D" id="1.10.287.70">
    <property type="match status" value="1"/>
</dbReference>
<dbReference type="SUPFAM" id="SSF47473">
    <property type="entry name" value="EF-hand"/>
    <property type="match status" value="1"/>
</dbReference>
<evidence type="ECO:0000313" key="14">
    <source>
        <dbReference type="EMBL" id="CAJ1408357.1"/>
    </source>
</evidence>
<dbReference type="GO" id="GO:0004176">
    <property type="term" value="F:ATP-dependent peptidase activity"/>
    <property type="evidence" value="ECO:0007669"/>
    <property type="project" value="InterPro"/>
</dbReference>
<feature type="transmembrane region" description="Helical" evidence="11">
    <location>
        <begin position="972"/>
        <end position="994"/>
    </location>
</feature>
<keyword evidence="3 11" id="KW-0812">Transmembrane</keyword>
<keyword evidence="4" id="KW-0547">Nucleotide-binding</keyword>
<dbReference type="PROSITE" id="PS50222">
    <property type="entry name" value="EF_HAND_2"/>
    <property type="match status" value="1"/>
</dbReference>
<dbReference type="InterPro" id="IPR002048">
    <property type="entry name" value="EF_hand_dom"/>
</dbReference>
<dbReference type="InterPro" id="IPR005821">
    <property type="entry name" value="Ion_trans_dom"/>
</dbReference>
<keyword evidence="7" id="KW-0067">ATP-binding</keyword>
<gene>
    <name evidence="14" type="ORF">EVOR1521_LOCUS29793</name>
</gene>
<dbReference type="PROSITE" id="PS51787">
    <property type="entry name" value="LON_N"/>
    <property type="match status" value="1"/>
</dbReference>
<dbReference type="InterPro" id="IPR027359">
    <property type="entry name" value="Volt_channel_dom_sf"/>
</dbReference>
<feature type="compositionally biased region" description="Polar residues" evidence="10">
    <location>
        <begin position="567"/>
        <end position="577"/>
    </location>
</feature>
<evidence type="ECO:0000256" key="6">
    <source>
        <dbReference type="ARBA" id="ARBA00022825"/>
    </source>
</evidence>
<evidence type="ECO:0000313" key="15">
    <source>
        <dbReference type="Proteomes" id="UP001178507"/>
    </source>
</evidence>
<dbReference type="GO" id="GO:0005524">
    <property type="term" value="F:ATP binding"/>
    <property type="evidence" value="ECO:0007669"/>
    <property type="project" value="UniProtKB-KW"/>
</dbReference>
<feature type="region of interest" description="Disordered" evidence="10">
    <location>
        <begin position="789"/>
        <end position="848"/>
    </location>
</feature>
<dbReference type="GO" id="GO:0006508">
    <property type="term" value="P:proteolysis"/>
    <property type="evidence" value="ECO:0007669"/>
    <property type="project" value="UniProtKB-KW"/>
</dbReference>
<dbReference type="FunFam" id="1.20.5.5270:FF:000002">
    <property type="entry name" value="Lon protease homolog"/>
    <property type="match status" value="1"/>
</dbReference>
<dbReference type="InterPro" id="IPR037151">
    <property type="entry name" value="AlkB-like_sf"/>
</dbReference>
<evidence type="ECO:0000256" key="8">
    <source>
        <dbReference type="ARBA" id="ARBA00022989"/>
    </source>
</evidence>
<dbReference type="GO" id="GO:0016020">
    <property type="term" value="C:membrane"/>
    <property type="evidence" value="ECO:0007669"/>
    <property type="project" value="UniProtKB-SubCell"/>
</dbReference>